<dbReference type="Gene3D" id="3.30.70.270">
    <property type="match status" value="1"/>
</dbReference>
<gene>
    <name evidence="10" type="ORF">PHPALM_17975</name>
</gene>
<evidence type="ECO:0000313" key="10">
    <source>
        <dbReference type="EMBL" id="POM66201.1"/>
    </source>
</evidence>
<evidence type="ECO:0000256" key="3">
    <source>
        <dbReference type="ARBA" id="ARBA00022722"/>
    </source>
</evidence>
<dbReference type="InterPro" id="IPR001584">
    <property type="entry name" value="Integrase_cat-core"/>
</dbReference>
<dbReference type="PANTHER" id="PTHR37984:SF5">
    <property type="entry name" value="PROTEIN NYNRIN-LIKE"/>
    <property type="match status" value="1"/>
</dbReference>
<dbReference type="InterPro" id="IPR041373">
    <property type="entry name" value="RT_RNaseH"/>
</dbReference>
<keyword evidence="2" id="KW-0548">Nucleotidyltransferase</keyword>
<organism evidence="10 11">
    <name type="scientific">Phytophthora palmivora</name>
    <dbReference type="NCBI Taxonomy" id="4796"/>
    <lineage>
        <taxon>Eukaryota</taxon>
        <taxon>Sar</taxon>
        <taxon>Stramenopiles</taxon>
        <taxon>Oomycota</taxon>
        <taxon>Peronosporomycetes</taxon>
        <taxon>Peronosporales</taxon>
        <taxon>Peronosporaceae</taxon>
        <taxon>Phytophthora</taxon>
    </lineage>
</organism>
<dbReference type="SUPFAM" id="SSF53098">
    <property type="entry name" value="Ribonuclease H-like"/>
    <property type="match status" value="1"/>
</dbReference>
<dbReference type="InterPro" id="IPR012337">
    <property type="entry name" value="RNaseH-like_sf"/>
</dbReference>
<evidence type="ECO:0000259" key="8">
    <source>
        <dbReference type="PROSITE" id="PS50013"/>
    </source>
</evidence>
<feature type="domain" description="Integrase catalytic" evidence="9">
    <location>
        <begin position="355"/>
        <end position="526"/>
    </location>
</feature>
<dbReference type="InterPro" id="IPR043502">
    <property type="entry name" value="DNA/RNA_pol_sf"/>
</dbReference>
<accession>A0A2P4XKW4</accession>
<dbReference type="SUPFAM" id="SSF54160">
    <property type="entry name" value="Chromo domain-like"/>
    <property type="match status" value="1"/>
</dbReference>
<dbReference type="Pfam" id="PF00665">
    <property type="entry name" value="rve"/>
    <property type="match status" value="1"/>
</dbReference>
<evidence type="ECO:0000256" key="4">
    <source>
        <dbReference type="ARBA" id="ARBA00022759"/>
    </source>
</evidence>
<dbReference type="AlphaFoldDB" id="A0A2P4XKW4"/>
<keyword evidence="6" id="KW-0695">RNA-directed DNA polymerase</keyword>
<sequence>MPYHTTAGELQQFVCAINWMRESIVDYARQVAPLQKRLDASLAITKRARRAAAGIELHITVEERTAFDNVKEMLATTATLDIPDDSATTCLFSDASDTGWALIVTQVANFEPKKPATEQQHRLLHCMSGSFTGSQVHWTVTEKEALPIVIACEKLDYLLLRPKAFRMYCDHRNLFHMFAPHQRIKKHVVNEAHVPGPENVWADMISRWAGHITPPTVVKRLKVARTRQPIAQSSPPDAPISPVRLPLRPLDDEHFKWPSLEEISALQSNSTPPIRSERTGDGIFTVDGRNWVPSEATELIHRLCIVVHCGAHGHRGLHAMLAHLRRLFFIDNITEIVIAFVHKCLLCLHSRGGKIIPRPWGETIDCSMRNGLLHFDYLYMGKSYGNTKYLLVLKDHATHYCDLVVADTSDCIVAVEALLDWHARFGLPPEWVLDCGSHFKNEIVAELARRLRTQQSFTSAYSPWINGSVERVNQDVLQVVQVMILEYKISYKDWAYLAPMLQANLNHTAVLSLGNRDPVELFTGLKCPTPLRKFYLPDRNELLTVSESDRIDRYLAELRNSIQRMHKAVDDQKLKQRLLNKKRERGENLVNFAEDDFVLRSRVDEKHKNKLQVIWIGPYQVVRADAHSFRVQHLITREEPDVHASRLKFYADSSLNITEELLGHVAAQGILLAVDKLKAHRWNAEIGDFEVLVAWKGFEKIEDSYEPMEGLAVDIRLLLDNYVTQAEDPQLTKYWRQLGRNRDQRAKTAMSDLPTASEPRVPPGGAGSRDADHLAGNVDAMLSIVHPSKAKTLRTRRLERRLQVHHNDGGPKMRITGL</sequence>
<keyword evidence="3" id="KW-0540">Nuclease</keyword>
<dbReference type="Proteomes" id="UP000237271">
    <property type="component" value="Unassembled WGS sequence"/>
</dbReference>
<keyword evidence="4" id="KW-0255">Endonuclease</keyword>
<evidence type="ECO:0000256" key="6">
    <source>
        <dbReference type="ARBA" id="ARBA00022918"/>
    </source>
</evidence>
<feature type="region of interest" description="Disordered" evidence="7">
    <location>
        <begin position="745"/>
        <end position="773"/>
    </location>
</feature>
<evidence type="ECO:0000256" key="7">
    <source>
        <dbReference type="SAM" id="MobiDB-lite"/>
    </source>
</evidence>
<dbReference type="InterPro" id="IPR016197">
    <property type="entry name" value="Chromo-like_dom_sf"/>
</dbReference>
<dbReference type="PROSITE" id="PS50013">
    <property type="entry name" value="CHROMO_2"/>
    <property type="match status" value="1"/>
</dbReference>
<dbReference type="InterPro" id="IPR041588">
    <property type="entry name" value="Integrase_H2C2"/>
</dbReference>
<evidence type="ECO:0000256" key="1">
    <source>
        <dbReference type="ARBA" id="ARBA00022679"/>
    </source>
</evidence>
<evidence type="ECO:0000259" key="9">
    <source>
        <dbReference type="PROSITE" id="PS50994"/>
    </source>
</evidence>
<dbReference type="GO" id="GO:0016787">
    <property type="term" value="F:hydrolase activity"/>
    <property type="evidence" value="ECO:0007669"/>
    <property type="project" value="UniProtKB-KW"/>
</dbReference>
<evidence type="ECO:0000256" key="2">
    <source>
        <dbReference type="ARBA" id="ARBA00022695"/>
    </source>
</evidence>
<dbReference type="PROSITE" id="PS50994">
    <property type="entry name" value="INTEGRASE"/>
    <property type="match status" value="1"/>
</dbReference>
<evidence type="ECO:0008006" key="12">
    <source>
        <dbReference type="Google" id="ProtNLM"/>
    </source>
</evidence>
<dbReference type="InterPro" id="IPR036397">
    <property type="entry name" value="RNaseH_sf"/>
</dbReference>
<keyword evidence="1" id="KW-0808">Transferase</keyword>
<comment type="caution">
    <text evidence="10">The sequence shown here is derived from an EMBL/GenBank/DDBJ whole genome shotgun (WGS) entry which is preliminary data.</text>
</comment>
<keyword evidence="11" id="KW-1185">Reference proteome</keyword>
<name>A0A2P4XKW4_9STRA</name>
<dbReference type="InterPro" id="IPR043128">
    <property type="entry name" value="Rev_trsase/Diguanyl_cyclase"/>
</dbReference>
<keyword evidence="5" id="KW-0378">Hydrolase</keyword>
<dbReference type="Pfam" id="PF17921">
    <property type="entry name" value="Integrase_H2C2"/>
    <property type="match status" value="1"/>
</dbReference>
<dbReference type="GO" id="GO:0003676">
    <property type="term" value="F:nucleic acid binding"/>
    <property type="evidence" value="ECO:0007669"/>
    <property type="project" value="InterPro"/>
</dbReference>
<dbReference type="PANTHER" id="PTHR37984">
    <property type="entry name" value="PROTEIN CBG26694"/>
    <property type="match status" value="1"/>
</dbReference>
<dbReference type="GO" id="GO:0004519">
    <property type="term" value="F:endonuclease activity"/>
    <property type="evidence" value="ECO:0007669"/>
    <property type="project" value="UniProtKB-KW"/>
</dbReference>
<protein>
    <recommendedName>
        <fullName evidence="12">Integrase catalytic domain-containing protein</fullName>
    </recommendedName>
</protein>
<dbReference type="GO" id="GO:0003964">
    <property type="term" value="F:RNA-directed DNA polymerase activity"/>
    <property type="evidence" value="ECO:0007669"/>
    <property type="project" value="UniProtKB-KW"/>
</dbReference>
<dbReference type="Gene3D" id="3.30.420.10">
    <property type="entry name" value="Ribonuclease H-like superfamily/Ribonuclease H"/>
    <property type="match status" value="1"/>
</dbReference>
<dbReference type="CDD" id="cd00024">
    <property type="entry name" value="CD_CSD"/>
    <property type="match status" value="1"/>
</dbReference>
<evidence type="ECO:0000256" key="5">
    <source>
        <dbReference type="ARBA" id="ARBA00022801"/>
    </source>
</evidence>
<dbReference type="EMBL" id="NCKW01009702">
    <property type="protein sequence ID" value="POM66201.1"/>
    <property type="molecule type" value="Genomic_DNA"/>
</dbReference>
<reference evidence="10 11" key="1">
    <citation type="journal article" date="2017" name="Genome Biol. Evol.">
        <title>Phytophthora megakarya and P. palmivora, closely related causal agents of cacao black pod rot, underwent increases in genome sizes and gene numbers by different mechanisms.</title>
        <authorList>
            <person name="Ali S.S."/>
            <person name="Shao J."/>
            <person name="Lary D.J."/>
            <person name="Kronmiller B."/>
            <person name="Shen D."/>
            <person name="Strem M.D."/>
            <person name="Amoako-Attah I."/>
            <person name="Akrofi A.Y."/>
            <person name="Begoude B.A."/>
            <person name="Ten Hoopen G.M."/>
            <person name="Coulibaly K."/>
            <person name="Kebe B.I."/>
            <person name="Melnick R.L."/>
            <person name="Guiltinan M.J."/>
            <person name="Tyler B.M."/>
            <person name="Meinhardt L.W."/>
            <person name="Bailey B.A."/>
        </authorList>
    </citation>
    <scope>NUCLEOTIDE SEQUENCE [LARGE SCALE GENOMIC DNA]</scope>
    <source>
        <strain evidence="11">sbr112.9</strain>
    </source>
</reference>
<dbReference type="SUPFAM" id="SSF56672">
    <property type="entry name" value="DNA/RNA polymerases"/>
    <property type="match status" value="1"/>
</dbReference>
<feature type="domain" description="Chromo" evidence="8">
    <location>
        <begin position="672"/>
        <end position="722"/>
    </location>
</feature>
<dbReference type="OrthoDB" id="121795at2759"/>
<dbReference type="Pfam" id="PF17917">
    <property type="entry name" value="RT_RNaseH"/>
    <property type="match status" value="1"/>
</dbReference>
<dbReference type="InterPro" id="IPR050951">
    <property type="entry name" value="Retrovirus_Pol_polyprotein"/>
</dbReference>
<dbReference type="GO" id="GO:0015074">
    <property type="term" value="P:DNA integration"/>
    <property type="evidence" value="ECO:0007669"/>
    <property type="project" value="InterPro"/>
</dbReference>
<dbReference type="InterPro" id="IPR000953">
    <property type="entry name" value="Chromo/chromo_shadow_dom"/>
</dbReference>
<evidence type="ECO:0000313" key="11">
    <source>
        <dbReference type="Proteomes" id="UP000237271"/>
    </source>
</evidence>
<proteinExistence type="predicted"/>